<evidence type="ECO:0000259" key="9">
    <source>
        <dbReference type="Pfam" id="PF17959"/>
    </source>
</evidence>
<evidence type="ECO:0000313" key="10">
    <source>
        <dbReference type="EMBL" id="CAF2755475.1"/>
    </source>
</evidence>
<dbReference type="InterPro" id="IPR002110">
    <property type="entry name" value="Ankyrin_rpt"/>
</dbReference>
<dbReference type="Pfam" id="PF04960">
    <property type="entry name" value="Glutaminase"/>
    <property type="match status" value="1"/>
</dbReference>
<dbReference type="SMART" id="SM00248">
    <property type="entry name" value="ANK"/>
    <property type="match status" value="1"/>
</dbReference>
<keyword evidence="4" id="KW-0677">Repeat</keyword>
<dbReference type="OrthoDB" id="9995210at2759"/>
<dbReference type="AlphaFoldDB" id="A0A7R8CB26"/>
<dbReference type="GO" id="GO:0006537">
    <property type="term" value="P:glutamate biosynthetic process"/>
    <property type="evidence" value="ECO:0007669"/>
    <property type="project" value="TreeGrafter"/>
</dbReference>
<dbReference type="Gene3D" id="3.40.710.10">
    <property type="entry name" value="DD-peptidase/beta-lactamase superfamily"/>
    <property type="match status" value="1"/>
</dbReference>
<dbReference type="EC" id="3.5.1.2" evidence="3"/>
<evidence type="ECO:0000256" key="6">
    <source>
        <dbReference type="ARBA" id="ARBA00023043"/>
    </source>
</evidence>
<comment type="catalytic activity">
    <reaction evidence="7">
        <text>L-glutamine + H2O = L-glutamate + NH4(+)</text>
        <dbReference type="Rhea" id="RHEA:15889"/>
        <dbReference type="ChEBI" id="CHEBI:15377"/>
        <dbReference type="ChEBI" id="CHEBI:28938"/>
        <dbReference type="ChEBI" id="CHEBI:29985"/>
        <dbReference type="ChEBI" id="CHEBI:58359"/>
        <dbReference type="EC" id="3.5.1.2"/>
    </reaction>
</comment>
<accession>A0A7R8CB26</accession>
<keyword evidence="6 8" id="KW-0040">ANK repeat</keyword>
<dbReference type="Pfam" id="PF17959">
    <property type="entry name" value="EF-hand_14"/>
    <property type="match status" value="1"/>
</dbReference>
<evidence type="ECO:0000313" key="11">
    <source>
        <dbReference type="Proteomes" id="UP000675881"/>
    </source>
</evidence>
<proteinExistence type="inferred from homology"/>
<dbReference type="PROSITE" id="PS50088">
    <property type="entry name" value="ANK_REPEAT"/>
    <property type="match status" value="1"/>
</dbReference>
<reference evidence="10" key="1">
    <citation type="submission" date="2021-02" db="EMBL/GenBank/DDBJ databases">
        <authorList>
            <person name="Bekaert M."/>
        </authorList>
    </citation>
    <scope>NUCLEOTIDE SEQUENCE</scope>
    <source>
        <strain evidence="10">IoA-00</strain>
    </source>
</reference>
<dbReference type="Proteomes" id="UP000675881">
    <property type="component" value="Chromosome 1"/>
</dbReference>
<dbReference type="Gene3D" id="1.25.40.20">
    <property type="entry name" value="Ankyrin repeat-containing domain"/>
    <property type="match status" value="1"/>
</dbReference>
<dbReference type="PANTHER" id="PTHR12544:SF29">
    <property type="entry name" value="GLUTAMINASE"/>
    <property type="match status" value="1"/>
</dbReference>
<dbReference type="NCBIfam" id="TIGR03814">
    <property type="entry name" value="Gln_ase"/>
    <property type="match status" value="1"/>
</dbReference>
<protein>
    <recommendedName>
        <fullName evidence="3">glutaminase</fullName>
        <ecNumber evidence="3">3.5.1.2</ecNumber>
    </recommendedName>
</protein>
<sequence length="667" mass="75162">MKQIEGALLQKRDKDKGCRGTGSEGVDIEERINNISEVMDQSVKENNDDDMEGSHRRTFENMSNKFHLLKIMKLKEAAQAIHKRRSNLGWKIFHISREHGDQKCSINTFLETISRTGIRPYTDPRCASLIHALQSVCIQKKEQNIENLYLDLNEFMSVYEKSNHVFLERIFIDNLAIPDFEYFTEKITELFEEIKQNEGGKPASYIPQLGRVSPKKWGLSICTVDGQRLSLGDCKDEFTIQSTSKPITYALCLAELGEKLVHKYQGHEPSGRMFNEIVLDGYGKPHNPMINSGAIMSAAILLNLVKPELNISDKFNYVYNFFKKMAGDEFVGFNNSIFISERDTADRNNALAYFMRVNNCFPSGDNSIQDILDFYFQTCSLKMNSDSNSVLAATLANGGVCPTTNETILPPVAVKDVLSLMLSCGLYNYSGEFFFKVGLPGKSGVGGSLILVVPELMGITLWSPSLDDNGNTVRGVQFCEKLVKMFNFNKSLDSRLCNKINPRLHKNEQANRLLASLLKAAEIGDLNTLKSSYYQGVDMNVCDYDSRTPLHIAAAYGHVKVVKFLTEICKVNLNCKDRWGLTPIEESMNADFSKITKVLRIAMCKASETEKSATLLSTNDIVEEAAARFIQIRFRGSRRNRNNSEMNEIVKLAMAENKNNHPLNSEE</sequence>
<comment type="similarity">
    <text evidence="1">Belongs to the glutaminase family.</text>
</comment>
<keyword evidence="11" id="KW-1185">Reference proteome</keyword>
<keyword evidence="5 10" id="KW-0378">Hydrolase</keyword>
<comment type="subunit">
    <text evidence="2">Homotetramer.</text>
</comment>
<feature type="repeat" description="ANK" evidence="8">
    <location>
        <begin position="545"/>
        <end position="567"/>
    </location>
</feature>
<name>A0A7R8CB26_LEPSM</name>
<dbReference type="InterPro" id="IPR012338">
    <property type="entry name" value="Beta-lactam/transpept-like"/>
</dbReference>
<dbReference type="InterPro" id="IPR015868">
    <property type="entry name" value="Glutaminase"/>
</dbReference>
<dbReference type="SUPFAM" id="SSF48403">
    <property type="entry name" value="Ankyrin repeat"/>
    <property type="match status" value="1"/>
</dbReference>
<dbReference type="FunFam" id="3.40.710.10:FF:000005">
    <property type="entry name" value="Glutaminase"/>
    <property type="match status" value="1"/>
</dbReference>
<dbReference type="GO" id="GO:0006543">
    <property type="term" value="P:L-glutamine catabolic process"/>
    <property type="evidence" value="ECO:0007669"/>
    <property type="project" value="TreeGrafter"/>
</dbReference>
<organism evidence="10 11">
    <name type="scientific">Lepeophtheirus salmonis</name>
    <name type="common">Salmon louse</name>
    <name type="synonym">Caligus salmonis</name>
    <dbReference type="NCBI Taxonomy" id="72036"/>
    <lineage>
        <taxon>Eukaryota</taxon>
        <taxon>Metazoa</taxon>
        <taxon>Ecdysozoa</taxon>
        <taxon>Arthropoda</taxon>
        <taxon>Crustacea</taxon>
        <taxon>Multicrustacea</taxon>
        <taxon>Hexanauplia</taxon>
        <taxon>Copepoda</taxon>
        <taxon>Siphonostomatoida</taxon>
        <taxon>Caligidae</taxon>
        <taxon>Lepeophtheirus</taxon>
    </lineage>
</organism>
<dbReference type="HAMAP" id="MF_00313">
    <property type="entry name" value="Glutaminase"/>
    <property type="match status" value="1"/>
</dbReference>
<dbReference type="EMBL" id="HG994580">
    <property type="protein sequence ID" value="CAF2755475.1"/>
    <property type="molecule type" value="Genomic_DNA"/>
</dbReference>
<dbReference type="Pfam" id="PF13637">
    <property type="entry name" value="Ank_4"/>
    <property type="match status" value="1"/>
</dbReference>
<feature type="domain" description="Glutaminase EF-hand" evidence="9">
    <location>
        <begin position="92"/>
        <end position="178"/>
    </location>
</feature>
<evidence type="ECO:0000256" key="1">
    <source>
        <dbReference type="ARBA" id="ARBA00011076"/>
    </source>
</evidence>
<dbReference type="GO" id="GO:0004359">
    <property type="term" value="F:glutaminase activity"/>
    <property type="evidence" value="ECO:0007669"/>
    <property type="project" value="UniProtKB-EC"/>
</dbReference>
<gene>
    <name evidence="10" type="ORF">LSAA_1047</name>
</gene>
<evidence type="ECO:0000256" key="5">
    <source>
        <dbReference type="ARBA" id="ARBA00022801"/>
    </source>
</evidence>
<evidence type="ECO:0000256" key="2">
    <source>
        <dbReference type="ARBA" id="ARBA00011881"/>
    </source>
</evidence>
<evidence type="ECO:0000256" key="3">
    <source>
        <dbReference type="ARBA" id="ARBA00012918"/>
    </source>
</evidence>
<evidence type="ECO:0000256" key="8">
    <source>
        <dbReference type="PROSITE-ProRule" id="PRU00023"/>
    </source>
</evidence>
<dbReference type="InterPro" id="IPR041541">
    <property type="entry name" value="Glutaminase_EF-hand"/>
</dbReference>
<dbReference type="InterPro" id="IPR036770">
    <property type="entry name" value="Ankyrin_rpt-contain_sf"/>
</dbReference>
<dbReference type="PROSITE" id="PS50297">
    <property type="entry name" value="ANK_REP_REGION"/>
    <property type="match status" value="1"/>
</dbReference>
<dbReference type="SUPFAM" id="SSF56601">
    <property type="entry name" value="beta-lactamase/transpeptidase-like"/>
    <property type="match status" value="1"/>
</dbReference>
<dbReference type="Gene3D" id="1.10.238.210">
    <property type="match status" value="1"/>
</dbReference>
<evidence type="ECO:0000256" key="7">
    <source>
        <dbReference type="ARBA" id="ARBA00049534"/>
    </source>
</evidence>
<dbReference type="PANTHER" id="PTHR12544">
    <property type="entry name" value="GLUTAMINASE"/>
    <property type="match status" value="1"/>
</dbReference>
<evidence type="ECO:0000256" key="4">
    <source>
        <dbReference type="ARBA" id="ARBA00022737"/>
    </source>
</evidence>